<evidence type="ECO:0000313" key="3">
    <source>
        <dbReference type="Proteomes" id="UP000722357"/>
    </source>
</evidence>
<organism evidence="2 3">
    <name type="scientific">Phocaeicola plebeius</name>
    <dbReference type="NCBI Taxonomy" id="310297"/>
    <lineage>
        <taxon>Bacteria</taxon>
        <taxon>Pseudomonadati</taxon>
        <taxon>Bacteroidota</taxon>
        <taxon>Bacteroidia</taxon>
        <taxon>Bacteroidales</taxon>
        <taxon>Bacteroidaceae</taxon>
        <taxon>Phocaeicola</taxon>
    </lineage>
</organism>
<feature type="transmembrane region" description="Helical" evidence="1">
    <location>
        <begin position="12"/>
        <end position="30"/>
    </location>
</feature>
<keyword evidence="1" id="KW-1133">Transmembrane helix</keyword>
<protein>
    <submittedName>
        <fullName evidence="2">Uncharacterized protein</fullName>
    </submittedName>
</protein>
<reference evidence="2" key="1">
    <citation type="journal article" date="2021" name="PeerJ">
        <title>Extensive microbial diversity within the chicken gut microbiome revealed by metagenomics and culture.</title>
        <authorList>
            <person name="Gilroy R."/>
            <person name="Ravi A."/>
            <person name="Getino M."/>
            <person name="Pursley I."/>
            <person name="Horton D.L."/>
            <person name="Alikhan N.F."/>
            <person name="Baker D."/>
            <person name="Gharbi K."/>
            <person name="Hall N."/>
            <person name="Watson M."/>
            <person name="Adriaenssens E.M."/>
            <person name="Foster-Nyarko E."/>
            <person name="Jarju S."/>
            <person name="Secka A."/>
            <person name="Antonio M."/>
            <person name="Oren A."/>
            <person name="Chaudhuri R.R."/>
            <person name="La Ragione R."/>
            <person name="Hildebrand F."/>
            <person name="Pallen M.J."/>
        </authorList>
    </citation>
    <scope>NUCLEOTIDE SEQUENCE</scope>
    <source>
        <strain evidence="2">9794</strain>
    </source>
</reference>
<reference evidence="2" key="2">
    <citation type="submission" date="2021-09" db="EMBL/GenBank/DDBJ databases">
        <authorList>
            <person name="Gilroy R."/>
        </authorList>
    </citation>
    <scope>NUCLEOTIDE SEQUENCE</scope>
    <source>
        <strain evidence="2">9794</strain>
    </source>
</reference>
<dbReference type="EMBL" id="DYWE01000084">
    <property type="protein sequence ID" value="HJF81723.1"/>
    <property type="molecule type" value="Genomic_DNA"/>
</dbReference>
<feature type="non-terminal residue" evidence="2">
    <location>
        <position position="310"/>
    </location>
</feature>
<keyword evidence="1" id="KW-0812">Transmembrane</keyword>
<dbReference type="AlphaFoldDB" id="A0A921HJU2"/>
<name>A0A921HJU2_9BACT</name>
<keyword evidence="1" id="KW-0472">Membrane</keyword>
<proteinExistence type="predicted"/>
<accession>A0A921HJU2</accession>
<evidence type="ECO:0000313" key="2">
    <source>
        <dbReference type="EMBL" id="HJF81723.1"/>
    </source>
</evidence>
<dbReference type="Proteomes" id="UP000722357">
    <property type="component" value="Unassembled WGS sequence"/>
</dbReference>
<comment type="caution">
    <text evidence="2">The sequence shown here is derived from an EMBL/GenBank/DDBJ whole genome shotgun (WGS) entry which is preliminary data.</text>
</comment>
<evidence type="ECO:0000256" key="1">
    <source>
        <dbReference type="SAM" id="Phobius"/>
    </source>
</evidence>
<gene>
    <name evidence="2" type="ORF">K8V40_08740</name>
</gene>
<sequence>MRTIWGENKWKLATFILAILTVTASVLYIYSYEPFSSGLEMTDELGGNIFPVTILSTATTDAQLIVPADSTYLGNPKSCIGIKIRSPHANSKLHIELAETPFFAHSVSEFILPESGKEYLVFPDVIWNYQALLENTQAMPVTVSIQAKVNNNRTYSAVHTYSVRSINECLLGYIDSKMKFHDTGDFFAAYVNEDNPNISQVLREALDSRIVNRFWGYQSKDPKVVDKQVYALWYVLQKRGFKYSSISNSSLSSNVVFTQRVRTFDDALQSAQINCVDGSVLFASLLKAININPILVRVPGHMFVGYYTDR</sequence>